<evidence type="ECO:0000313" key="4">
    <source>
        <dbReference type="Proteomes" id="UP000214880"/>
    </source>
</evidence>
<keyword evidence="1" id="KW-0732">Signal</keyword>
<sequence>MRGILLVFIFLSLLQPPGAAAEEVSLEEGLAKVGNSYLDQELRNFKKSARYDWLERTDLGLRLQADGTPVYVIETVQPLGDPAERITSLTQFRLGNDTGGLVANAGIGRRILSADKASMYTVSIFYDYGFDHGHERIGGSIEYTRGRNKYQANLYYAISEARAVNSSNSLYERALSGYDYSVGTTLAYAPWAQFYIKGFGWNHRDLADDVDFKVYTQLQVTPRLNIEWGYLDNDGEHYGKILYSLGTKGPAMIEKGKRIFRNEGERLFFEPRLEKLPHKNEIYVVPVQGD</sequence>
<organism evidence="3 4">
    <name type="scientific">Dendrosporobacter quercicolus</name>
    <dbReference type="NCBI Taxonomy" id="146817"/>
    <lineage>
        <taxon>Bacteria</taxon>
        <taxon>Bacillati</taxon>
        <taxon>Bacillota</taxon>
        <taxon>Negativicutes</taxon>
        <taxon>Selenomonadales</taxon>
        <taxon>Sporomusaceae</taxon>
        <taxon>Dendrosporobacter</taxon>
    </lineage>
</organism>
<evidence type="ECO:0000313" key="3">
    <source>
        <dbReference type="EMBL" id="SDM94066.1"/>
    </source>
</evidence>
<reference evidence="3 4" key="1">
    <citation type="submission" date="2016-10" db="EMBL/GenBank/DDBJ databases">
        <authorList>
            <person name="de Groot N.N."/>
        </authorList>
    </citation>
    <scope>NUCLEOTIDE SEQUENCE [LARGE SCALE GENOMIC DNA]</scope>
    <source>
        <strain evidence="3 4">DSM 1736</strain>
    </source>
</reference>
<dbReference type="Proteomes" id="UP000214880">
    <property type="component" value="Unassembled WGS sequence"/>
</dbReference>
<keyword evidence="4" id="KW-1185">Reference proteome</keyword>
<accession>A0A1G9XC91</accession>
<evidence type="ECO:0000256" key="1">
    <source>
        <dbReference type="SAM" id="SignalP"/>
    </source>
</evidence>
<feature type="domain" description="Inverse autotransporter beta-domain" evidence="2">
    <location>
        <begin position="74"/>
        <end position="209"/>
    </location>
</feature>
<dbReference type="OrthoDB" id="1672232at2"/>
<gene>
    <name evidence="3" type="ORF">SAMN04488502_10945</name>
</gene>
<dbReference type="AlphaFoldDB" id="A0A1G9XC91"/>
<name>A0A1G9XC91_9FIRM</name>
<feature type="chain" id="PRO_5011507115" evidence="1">
    <location>
        <begin position="22"/>
        <end position="290"/>
    </location>
</feature>
<dbReference type="EMBL" id="FNHB01000009">
    <property type="protein sequence ID" value="SDM94066.1"/>
    <property type="molecule type" value="Genomic_DNA"/>
</dbReference>
<proteinExistence type="predicted"/>
<feature type="signal peptide" evidence="1">
    <location>
        <begin position="1"/>
        <end position="21"/>
    </location>
</feature>
<dbReference type="Gene3D" id="2.40.160.160">
    <property type="entry name" value="Inverse autotransporter, beta-domain"/>
    <property type="match status" value="1"/>
</dbReference>
<dbReference type="Pfam" id="PF11924">
    <property type="entry name" value="IAT_beta"/>
    <property type="match status" value="1"/>
</dbReference>
<dbReference type="STRING" id="146817.SAMN04488502_10945"/>
<evidence type="ECO:0000259" key="2">
    <source>
        <dbReference type="Pfam" id="PF11924"/>
    </source>
</evidence>
<dbReference type="InterPro" id="IPR038177">
    <property type="entry name" value="IAT_beta_sf"/>
</dbReference>
<protein>
    <submittedName>
        <fullName evidence="3">Invasin beta-domain of outer membrane</fullName>
    </submittedName>
</protein>
<dbReference type="RefSeq" id="WP_092074414.1">
    <property type="nucleotide sequence ID" value="NZ_FNHB01000009.1"/>
</dbReference>
<dbReference type="InterPro" id="IPR024519">
    <property type="entry name" value="IAT_beta"/>
</dbReference>